<dbReference type="GO" id="GO:0030149">
    <property type="term" value="P:sphingolipid catabolic process"/>
    <property type="evidence" value="ECO:0007669"/>
    <property type="project" value="TreeGrafter"/>
</dbReference>
<evidence type="ECO:0000313" key="2">
    <source>
        <dbReference type="EMBL" id="KAG2422526.1"/>
    </source>
</evidence>
<evidence type="ECO:0000313" key="3">
    <source>
        <dbReference type="Proteomes" id="UP000650467"/>
    </source>
</evidence>
<evidence type="ECO:0000256" key="1">
    <source>
        <dbReference type="SAM" id="MobiDB-lite"/>
    </source>
</evidence>
<dbReference type="PANTHER" id="PTHR12393">
    <property type="entry name" value="SPHINGOMYELIN PHOSPHODIESTERASE RELATED"/>
    <property type="match status" value="1"/>
</dbReference>
<dbReference type="PANTHER" id="PTHR12393:SF6">
    <property type="entry name" value="SPHINGOMYELIN PHOSPHODIESTERASE 2"/>
    <property type="match status" value="1"/>
</dbReference>
<dbReference type="GO" id="GO:0016020">
    <property type="term" value="C:membrane"/>
    <property type="evidence" value="ECO:0007669"/>
    <property type="project" value="TreeGrafter"/>
</dbReference>
<dbReference type="GO" id="GO:0005783">
    <property type="term" value="C:endoplasmic reticulum"/>
    <property type="evidence" value="ECO:0007669"/>
    <property type="project" value="TreeGrafter"/>
</dbReference>
<dbReference type="OrthoDB" id="10602673at2759"/>
<sequence length="810" mass="83910">MAHVDNRSKSSNRADWDKLTDDDIRKIAAELHPNEVANSLKPLDKYTAAALHGAYMDIRLSKERSAGSQTLSLAASPWPGAAFVKHWGRRAAWRSLSHARALRLLCLAASSFHAASVEAAIASSGVGLSAAVVEARPQLATWRPASFSCALEAALGLQPGADLADQACGGGHAHVLTWLEAGLPPPPPSTPPAPRAAAACEGGEGQEQAGEQAQQLGTAASGGAAAAAAAAATAASTAAAPAAAAAVPEDTEASPAPEARPAVHIMTMLQAAAKGGHAALLGRLLDPRGLYAPRLSNETEFGAAEWHQVLCAIARGRCPADTLERHCGDGRIPWHVHAGDVHDQQGRSLKSRDFVLLLVAAVSSERDWRAKATAVRRLLLLKLRGGAAAAAAAVLGEWGGVGGDETDEAIFEQLSPAELAGARPRQRHAAIVEGAACEGNVEVLRQQLDSLPPGELAGLTRDLGGLWLEQAAANGHAAMLRLLRERLGPGVLKPTHLILAAHRGGLDDVQALIEALGEGAPLGEEAAEEAEWDEEDDDEEEGAGMGRMDQDEGAEEKTGDEDEGGEDPDWRWGEDDSEEGTDEGEDDSQDGSEGVETEGAGNAAGGGGEAGVGHGLWSVVFNVLARRGADLALLRHLHERRGAAVNLAAVAAGGSVECCEWALAALTRPEPQQQGPPTFLPSRVWELGSRGRLAAAAWLLEQPGLVLTTPARPGAGALLPHPADFLAQHDGGRDVPHVVNCVRLWLHCRAAGVTEAEGAAAATAAAAEGGGGGGSWARLVAYAEAHAGEWLPPHQLAWLKRQAELAAAEP</sequence>
<organism evidence="2 3">
    <name type="scientific">Chlamydomonas incerta</name>
    <dbReference type="NCBI Taxonomy" id="51695"/>
    <lineage>
        <taxon>Eukaryota</taxon>
        <taxon>Viridiplantae</taxon>
        <taxon>Chlorophyta</taxon>
        <taxon>core chlorophytes</taxon>
        <taxon>Chlorophyceae</taxon>
        <taxon>CS clade</taxon>
        <taxon>Chlamydomonadales</taxon>
        <taxon>Chlamydomonadaceae</taxon>
        <taxon>Chlamydomonas</taxon>
    </lineage>
</organism>
<feature type="compositionally biased region" description="Pro residues" evidence="1">
    <location>
        <begin position="183"/>
        <end position="194"/>
    </location>
</feature>
<proteinExistence type="predicted"/>
<comment type="caution">
    <text evidence="2">The sequence shown here is derived from an EMBL/GenBank/DDBJ whole genome shotgun (WGS) entry which is preliminary data.</text>
</comment>
<dbReference type="GO" id="GO:0046513">
    <property type="term" value="P:ceramide biosynthetic process"/>
    <property type="evidence" value="ECO:0007669"/>
    <property type="project" value="TreeGrafter"/>
</dbReference>
<dbReference type="Proteomes" id="UP000650467">
    <property type="component" value="Unassembled WGS sequence"/>
</dbReference>
<gene>
    <name evidence="2" type="ORF">HXX76_015954</name>
</gene>
<feature type="compositionally biased region" description="Low complexity" evidence="1">
    <location>
        <begin position="195"/>
        <end position="217"/>
    </location>
</feature>
<feature type="compositionally biased region" description="Acidic residues" evidence="1">
    <location>
        <begin position="575"/>
        <end position="596"/>
    </location>
</feature>
<keyword evidence="3" id="KW-1185">Reference proteome</keyword>
<dbReference type="GO" id="GO:0071944">
    <property type="term" value="C:cell periphery"/>
    <property type="evidence" value="ECO:0007669"/>
    <property type="project" value="TreeGrafter"/>
</dbReference>
<feature type="compositionally biased region" description="Acidic residues" evidence="1">
    <location>
        <begin position="551"/>
        <end position="567"/>
    </location>
</feature>
<feature type="compositionally biased region" description="Acidic residues" evidence="1">
    <location>
        <begin position="525"/>
        <end position="542"/>
    </location>
</feature>
<dbReference type="GO" id="GO:0004620">
    <property type="term" value="F:phospholipase activity"/>
    <property type="evidence" value="ECO:0007669"/>
    <property type="project" value="TreeGrafter"/>
</dbReference>
<dbReference type="EMBL" id="JAEHOC010000103">
    <property type="protein sequence ID" value="KAG2422526.1"/>
    <property type="molecule type" value="Genomic_DNA"/>
</dbReference>
<accession>A0A835SM66</accession>
<reference evidence="2" key="1">
    <citation type="journal article" date="2020" name="bioRxiv">
        <title>Comparative genomics of Chlamydomonas.</title>
        <authorList>
            <person name="Craig R.J."/>
            <person name="Hasan A.R."/>
            <person name="Ness R.W."/>
            <person name="Keightley P.D."/>
        </authorList>
    </citation>
    <scope>NUCLEOTIDE SEQUENCE</scope>
    <source>
        <strain evidence="2">SAG 7.73</strain>
    </source>
</reference>
<protein>
    <submittedName>
        <fullName evidence="2">Uncharacterized protein</fullName>
    </submittedName>
</protein>
<dbReference type="AlphaFoldDB" id="A0A835SM66"/>
<feature type="region of interest" description="Disordered" evidence="1">
    <location>
        <begin position="522"/>
        <end position="607"/>
    </location>
</feature>
<name>A0A835SM66_CHLIN</name>
<feature type="region of interest" description="Disordered" evidence="1">
    <location>
        <begin position="179"/>
        <end position="217"/>
    </location>
</feature>